<feature type="domain" description="Glycosyltransferase 2-like" evidence="1">
    <location>
        <begin position="16"/>
        <end position="146"/>
    </location>
</feature>
<dbReference type="AlphaFoldDB" id="A0A317MXW2"/>
<dbReference type="PANTHER" id="PTHR43685">
    <property type="entry name" value="GLYCOSYLTRANSFERASE"/>
    <property type="match status" value="1"/>
</dbReference>
<dbReference type="InterPro" id="IPR050834">
    <property type="entry name" value="Glycosyltransf_2"/>
</dbReference>
<keyword evidence="3" id="KW-1185">Reference proteome</keyword>
<dbReference type="Gene3D" id="3.90.550.10">
    <property type="entry name" value="Spore Coat Polysaccharide Biosynthesis Protein SpsA, Chain A"/>
    <property type="match status" value="1"/>
</dbReference>
<name>A0A317MXW2_9GAMM</name>
<dbReference type="Pfam" id="PF00535">
    <property type="entry name" value="Glycos_transf_2"/>
    <property type="match status" value="1"/>
</dbReference>
<organism evidence="2 3">
    <name type="scientific">Plasticicumulans acidivorans</name>
    <dbReference type="NCBI Taxonomy" id="886464"/>
    <lineage>
        <taxon>Bacteria</taxon>
        <taxon>Pseudomonadati</taxon>
        <taxon>Pseudomonadota</taxon>
        <taxon>Gammaproteobacteria</taxon>
        <taxon>Candidatus Competibacteraceae</taxon>
        <taxon>Plasticicumulans</taxon>
    </lineage>
</organism>
<dbReference type="RefSeq" id="WP_146213248.1">
    <property type="nucleotide sequence ID" value="NZ_QGTJ01000003.1"/>
</dbReference>
<dbReference type="SUPFAM" id="SSF53448">
    <property type="entry name" value="Nucleotide-diphospho-sugar transferases"/>
    <property type="match status" value="1"/>
</dbReference>
<evidence type="ECO:0000313" key="3">
    <source>
        <dbReference type="Proteomes" id="UP000246569"/>
    </source>
</evidence>
<evidence type="ECO:0000259" key="1">
    <source>
        <dbReference type="Pfam" id="PF00535"/>
    </source>
</evidence>
<evidence type="ECO:0000313" key="2">
    <source>
        <dbReference type="EMBL" id="PWV63354.1"/>
    </source>
</evidence>
<dbReference type="PANTHER" id="PTHR43685:SF11">
    <property type="entry name" value="GLYCOSYLTRANSFERASE TAGX-RELATED"/>
    <property type="match status" value="1"/>
</dbReference>
<proteinExistence type="predicted"/>
<comment type="caution">
    <text evidence="2">The sequence shown here is derived from an EMBL/GenBank/DDBJ whole genome shotgun (WGS) entry which is preliminary data.</text>
</comment>
<dbReference type="InterPro" id="IPR029044">
    <property type="entry name" value="Nucleotide-diphossugar_trans"/>
</dbReference>
<gene>
    <name evidence="2" type="ORF">C7443_103279</name>
</gene>
<accession>A0A317MXW2</accession>
<protein>
    <submittedName>
        <fullName evidence="2">Succinoglycan biosynthesis protein ExoW</fullName>
    </submittedName>
</protein>
<dbReference type="CDD" id="cd00761">
    <property type="entry name" value="Glyco_tranf_GTA_type"/>
    <property type="match status" value="1"/>
</dbReference>
<dbReference type="EMBL" id="QGTJ01000003">
    <property type="protein sequence ID" value="PWV63354.1"/>
    <property type="molecule type" value="Genomic_DNA"/>
</dbReference>
<sequence length="328" mass="37028">MSGYHIMERAKSTVAVIIPFYQETASLLIKAIESIKLQTADCFFDIIVVDDSSPVSAEDALSGVSVNERERVRIIKQQNGGAASARNTGLAHVLEESAFIAFLDSDDTWTPAHIENATRVLSDGYDFYFSNHKRDDWANDKFSWLNFDLNKHVCIDKEKALYCFCDDIYLAVLRDHIIQTSSVVCRASAVDKLRFPTGLVIGEDEVFWINVLQRSRQIGFCMQVEVNMGTGINVSQVDNAVSDKAFDLYFYNFVFWNSLWDYVPRSDALELLKKKRLSGLSSNYAASALRRVRSGGLPPLSNMVKFTLKNPNWLLVVVGLVFKKLHVK</sequence>
<reference evidence="2 3" key="1">
    <citation type="submission" date="2018-05" db="EMBL/GenBank/DDBJ databases">
        <title>Genomic Encyclopedia of Type Strains, Phase IV (KMG-IV): sequencing the most valuable type-strain genomes for metagenomic binning, comparative biology and taxonomic classification.</title>
        <authorList>
            <person name="Goeker M."/>
        </authorList>
    </citation>
    <scope>NUCLEOTIDE SEQUENCE [LARGE SCALE GENOMIC DNA]</scope>
    <source>
        <strain evidence="2 3">DSM 23606</strain>
    </source>
</reference>
<dbReference type="Proteomes" id="UP000246569">
    <property type="component" value="Unassembled WGS sequence"/>
</dbReference>
<dbReference type="OrthoDB" id="9801954at2"/>
<dbReference type="InterPro" id="IPR001173">
    <property type="entry name" value="Glyco_trans_2-like"/>
</dbReference>